<evidence type="ECO:0000256" key="2">
    <source>
        <dbReference type="ARBA" id="ARBA00022630"/>
    </source>
</evidence>
<dbReference type="Pfam" id="PF07992">
    <property type="entry name" value="Pyr_redox_2"/>
    <property type="match status" value="1"/>
</dbReference>
<gene>
    <name evidence="7" type="ORF">J2739_004281</name>
</gene>
<evidence type="ECO:0000313" key="8">
    <source>
        <dbReference type="Proteomes" id="UP001184230"/>
    </source>
</evidence>
<comment type="cofactor">
    <cofactor evidence="1">
        <name>FAD</name>
        <dbReference type="ChEBI" id="CHEBI:57692"/>
    </cofactor>
</comment>
<dbReference type="GO" id="GO:0008860">
    <property type="term" value="F:ferredoxin-NAD+ reductase activity"/>
    <property type="evidence" value="ECO:0007669"/>
    <property type="project" value="UniProtKB-EC"/>
</dbReference>
<dbReference type="Pfam" id="PF14759">
    <property type="entry name" value="Reductase_C"/>
    <property type="match status" value="1"/>
</dbReference>
<evidence type="ECO:0000259" key="6">
    <source>
        <dbReference type="Pfam" id="PF14759"/>
    </source>
</evidence>
<dbReference type="PRINTS" id="PR00368">
    <property type="entry name" value="FADPNR"/>
</dbReference>
<dbReference type="EMBL" id="JAVDRF010000011">
    <property type="protein sequence ID" value="MDR6538488.1"/>
    <property type="molecule type" value="Genomic_DNA"/>
</dbReference>
<keyword evidence="7" id="KW-0223">Dioxygenase</keyword>
<organism evidence="7 8">
    <name type="scientific">Variovorax soli</name>
    <dbReference type="NCBI Taxonomy" id="376815"/>
    <lineage>
        <taxon>Bacteria</taxon>
        <taxon>Pseudomonadati</taxon>
        <taxon>Pseudomonadota</taxon>
        <taxon>Betaproteobacteria</taxon>
        <taxon>Burkholderiales</taxon>
        <taxon>Comamonadaceae</taxon>
        <taxon>Variovorax</taxon>
    </lineage>
</organism>
<feature type="domain" description="FAD/NAD(P)-binding" evidence="5">
    <location>
        <begin position="3"/>
        <end position="300"/>
    </location>
</feature>
<dbReference type="InterPro" id="IPR028202">
    <property type="entry name" value="Reductase_C"/>
</dbReference>
<evidence type="ECO:0000256" key="4">
    <source>
        <dbReference type="ARBA" id="ARBA00023002"/>
    </source>
</evidence>
<evidence type="ECO:0000256" key="3">
    <source>
        <dbReference type="ARBA" id="ARBA00022827"/>
    </source>
</evidence>
<dbReference type="Gene3D" id="3.30.390.30">
    <property type="match status" value="1"/>
</dbReference>
<accession>A0ABU1NJ48</accession>
<sequence>MQRVVIIGAGHAGFQCAASLRQEGFGGSIVLLGDEACLPYQRPPLSKAYLLAKAKASDLLFRPGRFFDEHRVQLVQGRAEYIDRRAQRVALQSGDSISYDHLVIATGSSPRKIALEGAALDGVVSLQTLSDADGLRERLAASRRAVVVGAGFIGLEFAAVARTLGLDVTVVDVADRALARAASAECAQIVVESHVRSGSRLLFRCGISALEGRNGKIAAVRTADGQELPADIVVVGIGAEPRTQLAVRAGLAVENGISVDEQLVTSDPAISAIGDVAGFPDQVSGRRIRLESVQNASDQARSVATRLTGKAVSHNPVPWFWSDQGELKLQIAGLRAADDEHVVLAEPQSRACTVLCIRNGRLAAVETINRAGDHMLARRLLAKGVHMTGAQARTPGFQLKDLN</sequence>
<evidence type="ECO:0000259" key="5">
    <source>
        <dbReference type="Pfam" id="PF07992"/>
    </source>
</evidence>
<evidence type="ECO:0000313" key="7">
    <source>
        <dbReference type="EMBL" id="MDR6538488.1"/>
    </source>
</evidence>
<name>A0ABU1NJ48_9BURK</name>
<dbReference type="InterPro" id="IPR050446">
    <property type="entry name" value="FAD-oxidoreductase/Apoptosis"/>
</dbReference>
<dbReference type="Gene3D" id="3.50.50.60">
    <property type="entry name" value="FAD/NAD(P)-binding domain"/>
    <property type="match status" value="2"/>
</dbReference>
<dbReference type="PRINTS" id="PR00411">
    <property type="entry name" value="PNDRDTASEI"/>
</dbReference>
<feature type="domain" description="Reductase C-terminal" evidence="6">
    <location>
        <begin position="319"/>
        <end position="402"/>
    </location>
</feature>
<comment type="caution">
    <text evidence="7">The sequence shown here is derived from an EMBL/GenBank/DDBJ whole genome shotgun (WGS) entry which is preliminary data.</text>
</comment>
<dbReference type="Proteomes" id="UP001184230">
    <property type="component" value="Unassembled WGS sequence"/>
</dbReference>
<dbReference type="InterPro" id="IPR023753">
    <property type="entry name" value="FAD/NAD-binding_dom"/>
</dbReference>
<keyword evidence="3" id="KW-0274">FAD</keyword>
<dbReference type="RefSeq" id="WP_309905333.1">
    <property type="nucleotide sequence ID" value="NZ_JAVDRF010000011.1"/>
</dbReference>
<dbReference type="EC" id="1.18.1.3" evidence="7"/>
<protein>
    <submittedName>
        <fullName evidence="7">3-phenylpropionate/trans-cinnamate dioxygenase ferredoxin reductase subunit</fullName>
        <ecNumber evidence="7">1.18.1.3</ecNumber>
    </submittedName>
</protein>
<proteinExistence type="predicted"/>
<dbReference type="SUPFAM" id="SSF51905">
    <property type="entry name" value="FAD/NAD(P)-binding domain"/>
    <property type="match status" value="2"/>
</dbReference>
<dbReference type="SUPFAM" id="SSF55424">
    <property type="entry name" value="FAD/NAD-linked reductases, dimerisation (C-terminal) domain"/>
    <property type="match status" value="1"/>
</dbReference>
<dbReference type="PANTHER" id="PTHR43557:SF2">
    <property type="entry name" value="RIESKE DOMAIN-CONTAINING PROTEIN-RELATED"/>
    <property type="match status" value="1"/>
</dbReference>
<dbReference type="GO" id="GO:0051213">
    <property type="term" value="F:dioxygenase activity"/>
    <property type="evidence" value="ECO:0007669"/>
    <property type="project" value="UniProtKB-KW"/>
</dbReference>
<dbReference type="PANTHER" id="PTHR43557">
    <property type="entry name" value="APOPTOSIS-INDUCING FACTOR 1"/>
    <property type="match status" value="1"/>
</dbReference>
<evidence type="ECO:0000256" key="1">
    <source>
        <dbReference type="ARBA" id="ARBA00001974"/>
    </source>
</evidence>
<dbReference type="InterPro" id="IPR016156">
    <property type="entry name" value="FAD/NAD-linked_Rdtase_dimer_sf"/>
</dbReference>
<dbReference type="InterPro" id="IPR036188">
    <property type="entry name" value="FAD/NAD-bd_sf"/>
</dbReference>
<keyword evidence="2" id="KW-0285">Flavoprotein</keyword>
<keyword evidence="8" id="KW-1185">Reference proteome</keyword>
<keyword evidence="4 7" id="KW-0560">Oxidoreductase</keyword>
<reference evidence="7 8" key="1">
    <citation type="submission" date="2023-07" db="EMBL/GenBank/DDBJ databases">
        <title>Sorghum-associated microbial communities from plants grown in Nebraska, USA.</title>
        <authorList>
            <person name="Schachtman D."/>
        </authorList>
    </citation>
    <scope>NUCLEOTIDE SEQUENCE [LARGE SCALE GENOMIC DNA]</scope>
    <source>
        <strain evidence="7 8">DS1781</strain>
    </source>
</reference>